<dbReference type="AlphaFoldDB" id="A0A0W1RGG4"/>
<organism evidence="2 3">
    <name type="scientific">Haloferax profundi</name>
    <dbReference type="NCBI Taxonomy" id="1544718"/>
    <lineage>
        <taxon>Archaea</taxon>
        <taxon>Methanobacteriati</taxon>
        <taxon>Methanobacteriota</taxon>
        <taxon>Stenosarchaea group</taxon>
        <taxon>Halobacteria</taxon>
        <taxon>Halobacteriales</taxon>
        <taxon>Haloferacaceae</taxon>
        <taxon>Haloferax</taxon>
    </lineage>
</organism>
<evidence type="ECO:0000313" key="3">
    <source>
        <dbReference type="Proteomes" id="UP000053157"/>
    </source>
</evidence>
<gene>
    <name evidence="2" type="ORF">AUR66_00240</name>
</gene>
<keyword evidence="3" id="KW-1185">Reference proteome</keyword>
<proteinExistence type="predicted"/>
<protein>
    <recommendedName>
        <fullName evidence="4">Chemotaxis protein</fullName>
    </recommendedName>
</protein>
<feature type="region of interest" description="Disordered" evidence="1">
    <location>
        <begin position="56"/>
        <end position="89"/>
    </location>
</feature>
<accession>A0A0W1RGG4</accession>
<dbReference type="Proteomes" id="UP000053157">
    <property type="component" value="Unassembled WGS sequence"/>
</dbReference>
<reference evidence="2 3" key="1">
    <citation type="submission" date="2015-12" db="EMBL/GenBank/DDBJ databases">
        <title>Haloferax profundi sp. nov. isolated from the Discovery deep brine-seawater interface in the Red Sea.</title>
        <authorList>
            <person name="Zhang G."/>
            <person name="Stingl U."/>
            <person name="Rashid M."/>
        </authorList>
    </citation>
    <scope>NUCLEOTIDE SEQUENCE [LARGE SCALE GENOMIC DNA]</scope>
    <source>
        <strain evidence="2 3">SB29</strain>
    </source>
</reference>
<name>A0A0W1RGG4_9EURY</name>
<feature type="region of interest" description="Disordered" evidence="1">
    <location>
        <begin position="1"/>
        <end position="28"/>
    </location>
</feature>
<comment type="caution">
    <text evidence="2">The sequence shown here is derived from an EMBL/GenBank/DDBJ whole genome shotgun (WGS) entry which is preliminary data.</text>
</comment>
<feature type="non-terminal residue" evidence="2">
    <location>
        <position position="1"/>
    </location>
</feature>
<evidence type="ECO:0000313" key="2">
    <source>
        <dbReference type="EMBL" id="KTG12613.1"/>
    </source>
</evidence>
<evidence type="ECO:0008006" key="4">
    <source>
        <dbReference type="Google" id="ProtNLM"/>
    </source>
</evidence>
<sequence>EDTAERAESVAAATEEQTASLGEVSNGADRLASQSERLMALVDSFTVDVSVSDADFDQFDSDGQSSEPAPRVADAPATDGGTDADADGQ</sequence>
<dbReference type="EMBL" id="LOPV01000622">
    <property type="protein sequence ID" value="KTG12613.1"/>
    <property type="molecule type" value="Genomic_DNA"/>
</dbReference>
<evidence type="ECO:0000256" key="1">
    <source>
        <dbReference type="SAM" id="MobiDB-lite"/>
    </source>
</evidence>